<dbReference type="RefSeq" id="WP_099150270.1">
    <property type="nucleotide sequence ID" value="NZ_PDUD01000018.1"/>
</dbReference>
<evidence type="ECO:0000259" key="8">
    <source>
        <dbReference type="Pfam" id="PF02687"/>
    </source>
</evidence>
<keyword evidence="3" id="KW-1003">Cell membrane</keyword>
<dbReference type="InterPro" id="IPR051447">
    <property type="entry name" value="Lipoprotein-release_system"/>
</dbReference>
<feature type="domain" description="ABC3 transporter permease C-terminal" evidence="8">
    <location>
        <begin position="268"/>
        <end position="397"/>
    </location>
</feature>
<evidence type="ECO:0000256" key="1">
    <source>
        <dbReference type="ARBA" id="ARBA00004651"/>
    </source>
</evidence>
<feature type="transmembrane region" description="Helical" evidence="7">
    <location>
        <begin position="309"/>
        <end position="339"/>
    </location>
</feature>
<dbReference type="InterPro" id="IPR025857">
    <property type="entry name" value="MacB_PCD"/>
</dbReference>
<gene>
    <name evidence="10" type="ORF">CRP01_11990</name>
</gene>
<comment type="caution">
    <text evidence="10">The sequence shown here is derived from an EMBL/GenBank/DDBJ whole genome shotgun (WGS) entry which is preliminary data.</text>
</comment>
<protein>
    <submittedName>
        <fullName evidence="10">Transporter</fullName>
    </submittedName>
</protein>
<comment type="subcellular location">
    <subcellularLocation>
        <location evidence="1">Cell membrane</location>
        <topology evidence="1">Multi-pass membrane protein</topology>
    </subcellularLocation>
</comment>
<evidence type="ECO:0000256" key="3">
    <source>
        <dbReference type="ARBA" id="ARBA00022475"/>
    </source>
</evidence>
<evidence type="ECO:0000256" key="2">
    <source>
        <dbReference type="ARBA" id="ARBA00005236"/>
    </source>
</evidence>
<accession>A0A2D0NCT2</accession>
<evidence type="ECO:0000259" key="9">
    <source>
        <dbReference type="Pfam" id="PF12704"/>
    </source>
</evidence>
<comment type="similarity">
    <text evidence="2">Belongs to the ABC-4 integral membrane protein family. LolC/E subfamily.</text>
</comment>
<evidence type="ECO:0000256" key="4">
    <source>
        <dbReference type="ARBA" id="ARBA00022692"/>
    </source>
</evidence>
<name>A0A2D0NCT2_FLAN2</name>
<sequence>MIFKLAWRNIWRNRRRTLITMGSILFAVLFASFMESIQKGAWNNMINNVVNYYFGYAQIHQNGYWEEQSIDKAFPLVDSLQHFEQEIPAIGAVLPRLESFGLASTGDQTMGVLIVGIDPAKENEMTSLQERITKGDYLQADEQAVLIADGIAEHLQLGIGDTLVLISQGYHGINAAGKYPIKGFVHFGSPELNKQMVYLPLKEAQWFYGAEGMVTSLALKIDDPDHIRSAVREVKAALPGNEYEVMDWQELLPDLVQAKELDSAGNYIVYFILYLIIAFGIFGTILMMTKEREYEFGILVAIGMRRLRLAGIVWLEVVILGLLGAVAGILASIPVVLYFHQNPIRFSGEYAKSMEKFGFEPIFPAEFNVEIFAVQAIVVVLITSVLALYAIWKLQRLKPVEAMRD</sequence>
<feature type="transmembrane region" description="Helical" evidence="7">
    <location>
        <begin position="267"/>
        <end position="288"/>
    </location>
</feature>
<keyword evidence="11" id="KW-1185">Reference proteome</keyword>
<evidence type="ECO:0000256" key="6">
    <source>
        <dbReference type="ARBA" id="ARBA00023136"/>
    </source>
</evidence>
<dbReference type="GO" id="GO:0098797">
    <property type="term" value="C:plasma membrane protein complex"/>
    <property type="evidence" value="ECO:0007669"/>
    <property type="project" value="TreeGrafter"/>
</dbReference>
<keyword evidence="6 7" id="KW-0472">Membrane</keyword>
<feature type="transmembrane region" description="Helical" evidence="7">
    <location>
        <begin position="371"/>
        <end position="392"/>
    </location>
</feature>
<keyword evidence="5 7" id="KW-1133">Transmembrane helix</keyword>
<feature type="domain" description="MacB-like periplasmic core" evidence="9">
    <location>
        <begin position="17"/>
        <end position="236"/>
    </location>
</feature>
<evidence type="ECO:0000256" key="7">
    <source>
        <dbReference type="SAM" id="Phobius"/>
    </source>
</evidence>
<dbReference type="GO" id="GO:0044874">
    <property type="term" value="P:lipoprotein localization to outer membrane"/>
    <property type="evidence" value="ECO:0007669"/>
    <property type="project" value="TreeGrafter"/>
</dbReference>
<dbReference type="InterPro" id="IPR003838">
    <property type="entry name" value="ABC3_permease_C"/>
</dbReference>
<dbReference type="AlphaFoldDB" id="A0A2D0NCT2"/>
<evidence type="ECO:0000313" key="10">
    <source>
        <dbReference type="EMBL" id="PHN06287.1"/>
    </source>
</evidence>
<organism evidence="10 11">
    <name type="scientific">Flavilitoribacter nigricans (strain ATCC 23147 / DSM 23189 / NBRC 102662 / NCIMB 1420 / SS-2)</name>
    <name type="common">Lewinella nigricans</name>
    <dbReference type="NCBI Taxonomy" id="1122177"/>
    <lineage>
        <taxon>Bacteria</taxon>
        <taxon>Pseudomonadati</taxon>
        <taxon>Bacteroidota</taxon>
        <taxon>Saprospiria</taxon>
        <taxon>Saprospirales</taxon>
        <taxon>Lewinellaceae</taxon>
        <taxon>Flavilitoribacter</taxon>
    </lineage>
</organism>
<dbReference type="Proteomes" id="UP000223913">
    <property type="component" value="Unassembled WGS sequence"/>
</dbReference>
<reference evidence="10 11" key="1">
    <citation type="submission" date="2017-10" db="EMBL/GenBank/DDBJ databases">
        <title>The draft genome sequence of Lewinella nigricans NBRC 102662.</title>
        <authorList>
            <person name="Wang K."/>
        </authorList>
    </citation>
    <scope>NUCLEOTIDE SEQUENCE [LARGE SCALE GENOMIC DNA]</scope>
    <source>
        <strain evidence="10 11">NBRC 102662</strain>
    </source>
</reference>
<evidence type="ECO:0000313" key="11">
    <source>
        <dbReference type="Proteomes" id="UP000223913"/>
    </source>
</evidence>
<dbReference type="PANTHER" id="PTHR30489:SF0">
    <property type="entry name" value="LIPOPROTEIN-RELEASING SYSTEM TRANSMEMBRANE PROTEIN LOLE"/>
    <property type="match status" value="1"/>
</dbReference>
<dbReference type="EMBL" id="PDUD01000018">
    <property type="protein sequence ID" value="PHN06287.1"/>
    <property type="molecule type" value="Genomic_DNA"/>
</dbReference>
<dbReference type="Pfam" id="PF02687">
    <property type="entry name" value="FtsX"/>
    <property type="match status" value="1"/>
</dbReference>
<dbReference type="PANTHER" id="PTHR30489">
    <property type="entry name" value="LIPOPROTEIN-RELEASING SYSTEM TRANSMEMBRANE PROTEIN LOLE"/>
    <property type="match status" value="1"/>
</dbReference>
<evidence type="ECO:0000256" key="5">
    <source>
        <dbReference type="ARBA" id="ARBA00022989"/>
    </source>
</evidence>
<keyword evidence="4 7" id="KW-0812">Transmembrane</keyword>
<dbReference type="Pfam" id="PF12704">
    <property type="entry name" value="MacB_PCD"/>
    <property type="match status" value="1"/>
</dbReference>
<dbReference type="OrthoDB" id="9784014at2"/>
<proteinExistence type="inferred from homology"/>